<keyword evidence="3" id="KW-1185">Reference proteome</keyword>
<sequence>MKMSSERWHLIFYDGTCGFCDLSVQFVMRHDKKKKFFFAPLQGKTAEKFLRGLPQEIRGLDSVILIEDFQGNDEKIHTLGKAAFRVLWLLGGGFALPGLISFLPSCLYNFGYRFIARRRHYFGGKISCVVPDKKSGRFLP</sequence>
<evidence type="ECO:0000313" key="2">
    <source>
        <dbReference type="EMBL" id="CRX39455.1"/>
    </source>
</evidence>
<gene>
    <name evidence="2" type="ORF">ELAC_2134</name>
</gene>
<dbReference type="AlphaFoldDB" id="A0A0H5E7Y9"/>
<name>A0A0H5E7Y9_9BACT</name>
<accession>A0A0H5E7Y9</accession>
<dbReference type="Pfam" id="PF04134">
    <property type="entry name" value="DCC1-like"/>
    <property type="match status" value="1"/>
</dbReference>
<evidence type="ECO:0000313" key="3">
    <source>
        <dbReference type="Proteomes" id="UP000220251"/>
    </source>
</evidence>
<dbReference type="GO" id="GO:0015035">
    <property type="term" value="F:protein-disulfide reductase activity"/>
    <property type="evidence" value="ECO:0007669"/>
    <property type="project" value="InterPro"/>
</dbReference>
<dbReference type="PANTHER" id="PTHR33639">
    <property type="entry name" value="THIOL-DISULFIDE OXIDOREDUCTASE DCC"/>
    <property type="match status" value="1"/>
</dbReference>
<dbReference type="InterPro" id="IPR052927">
    <property type="entry name" value="DCC_oxidoreductase"/>
</dbReference>
<feature type="transmembrane region" description="Helical" evidence="1">
    <location>
        <begin position="86"/>
        <end position="110"/>
    </location>
</feature>
<dbReference type="PANTHER" id="PTHR33639:SF2">
    <property type="entry name" value="DUF393 DOMAIN-CONTAINING PROTEIN"/>
    <property type="match status" value="1"/>
</dbReference>
<keyword evidence="1" id="KW-1133">Transmembrane helix</keyword>
<dbReference type="InterPro" id="IPR007263">
    <property type="entry name" value="DCC1-like"/>
</dbReference>
<proteinExistence type="predicted"/>
<dbReference type="EMBL" id="CWGJ01000028">
    <property type="protein sequence ID" value="CRX39455.1"/>
    <property type="molecule type" value="Genomic_DNA"/>
</dbReference>
<keyword evidence="1" id="KW-0472">Membrane</keyword>
<dbReference type="Proteomes" id="UP000220251">
    <property type="component" value="Unassembled WGS sequence"/>
</dbReference>
<dbReference type="OrthoDB" id="9785438at2"/>
<evidence type="ECO:0000256" key="1">
    <source>
        <dbReference type="SAM" id="Phobius"/>
    </source>
</evidence>
<dbReference type="RefSeq" id="WP_098039321.1">
    <property type="nucleotide sequence ID" value="NZ_CWGJ01000028.1"/>
</dbReference>
<keyword evidence="1" id="KW-0812">Transmembrane</keyword>
<reference evidence="3" key="1">
    <citation type="submission" date="2015-06" db="EMBL/GenBank/DDBJ databases">
        <authorList>
            <person name="Bertelli C."/>
        </authorList>
    </citation>
    <scope>NUCLEOTIDE SEQUENCE [LARGE SCALE GENOMIC DNA]</scope>
    <source>
        <strain evidence="3">CRIB-30</strain>
    </source>
</reference>
<organism evidence="2 3">
    <name type="scientific">Estrella lausannensis</name>
    <dbReference type="NCBI Taxonomy" id="483423"/>
    <lineage>
        <taxon>Bacteria</taxon>
        <taxon>Pseudomonadati</taxon>
        <taxon>Chlamydiota</taxon>
        <taxon>Chlamydiia</taxon>
        <taxon>Parachlamydiales</taxon>
        <taxon>Candidatus Criblamydiaceae</taxon>
        <taxon>Estrella</taxon>
    </lineage>
</organism>
<protein>
    <submittedName>
        <fullName evidence="2">Putative thiol-disulphide oxidoreductase</fullName>
    </submittedName>
</protein>